<evidence type="ECO:0000313" key="4">
    <source>
        <dbReference type="Proteomes" id="UP001218218"/>
    </source>
</evidence>
<dbReference type="PANTHER" id="PTHR31836">
    <property type="match status" value="1"/>
</dbReference>
<accession>A0AAD7APT8</accession>
<evidence type="ECO:0000256" key="2">
    <source>
        <dbReference type="SAM" id="SignalP"/>
    </source>
</evidence>
<reference evidence="3" key="1">
    <citation type="submission" date="2023-03" db="EMBL/GenBank/DDBJ databases">
        <title>Massive genome expansion in bonnet fungi (Mycena s.s.) driven by repeated elements and novel gene families across ecological guilds.</title>
        <authorList>
            <consortium name="Lawrence Berkeley National Laboratory"/>
            <person name="Harder C.B."/>
            <person name="Miyauchi S."/>
            <person name="Viragh M."/>
            <person name="Kuo A."/>
            <person name="Thoen E."/>
            <person name="Andreopoulos B."/>
            <person name="Lu D."/>
            <person name="Skrede I."/>
            <person name="Drula E."/>
            <person name="Henrissat B."/>
            <person name="Morin E."/>
            <person name="Kohler A."/>
            <person name="Barry K."/>
            <person name="LaButti K."/>
            <person name="Morin E."/>
            <person name="Salamov A."/>
            <person name="Lipzen A."/>
            <person name="Mereny Z."/>
            <person name="Hegedus B."/>
            <person name="Baldrian P."/>
            <person name="Stursova M."/>
            <person name="Weitz H."/>
            <person name="Taylor A."/>
            <person name="Grigoriev I.V."/>
            <person name="Nagy L.G."/>
            <person name="Martin F."/>
            <person name="Kauserud H."/>
        </authorList>
    </citation>
    <scope>NUCLEOTIDE SEQUENCE</scope>
    <source>
        <strain evidence="3">CBHHK002</strain>
    </source>
</reference>
<dbReference type="CDD" id="cd22191">
    <property type="entry name" value="DPBB_RlpA_EXP_N-like"/>
    <property type="match status" value="1"/>
</dbReference>
<dbReference type="PANTHER" id="PTHR31836:SF21">
    <property type="entry name" value="EXPANSIN-LIKE PROTEIN 7"/>
    <property type="match status" value="1"/>
</dbReference>
<gene>
    <name evidence="3" type="ORF">DFH08DRAFT_950336</name>
</gene>
<dbReference type="Gene3D" id="2.40.40.10">
    <property type="entry name" value="RlpA-like domain"/>
    <property type="match status" value="1"/>
</dbReference>
<evidence type="ECO:0000256" key="1">
    <source>
        <dbReference type="ARBA" id="ARBA00022729"/>
    </source>
</evidence>
<sequence length="145" mass="15084">MGSIFRVSTLLALAVAANTAYTSRAAATLGLASLLVNNGAVRECGSVILDSSLSMTLSSASWDGGARCGDDVTVQCKSLITRQFLKYLFHSDGFAPLLDQGRSVVLKVAGECPICIASGIEMTEAAFTALGASERGSPTVTWFLD</sequence>
<feature type="signal peptide" evidence="2">
    <location>
        <begin position="1"/>
        <end position="25"/>
    </location>
</feature>
<protein>
    <submittedName>
        <fullName evidence="3">Uncharacterized protein</fullName>
    </submittedName>
</protein>
<proteinExistence type="predicted"/>
<dbReference type="InterPro" id="IPR051477">
    <property type="entry name" value="Expansin_CellWall"/>
</dbReference>
<dbReference type="AlphaFoldDB" id="A0AAD7APT8"/>
<dbReference type="EMBL" id="JARIHO010000003">
    <property type="protein sequence ID" value="KAJ7364781.1"/>
    <property type="molecule type" value="Genomic_DNA"/>
</dbReference>
<keyword evidence="1 2" id="KW-0732">Signal</keyword>
<keyword evidence="4" id="KW-1185">Reference proteome</keyword>
<comment type="caution">
    <text evidence="3">The sequence shown here is derived from an EMBL/GenBank/DDBJ whole genome shotgun (WGS) entry which is preliminary data.</text>
</comment>
<dbReference type="SUPFAM" id="SSF50685">
    <property type="entry name" value="Barwin-like endoglucanases"/>
    <property type="match status" value="1"/>
</dbReference>
<feature type="chain" id="PRO_5042228419" evidence="2">
    <location>
        <begin position="26"/>
        <end position="145"/>
    </location>
</feature>
<dbReference type="InterPro" id="IPR036908">
    <property type="entry name" value="RlpA-like_sf"/>
</dbReference>
<evidence type="ECO:0000313" key="3">
    <source>
        <dbReference type="EMBL" id="KAJ7364781.1"/>
    </source>
</evidence>
<dbReference type="Proteomes" id="UP001218218">
    <property type="component" value="Unassembled WGS sequence"/>
</dbReference>
<organism evidence="3 4">
    <name type="scientific">Mycena albidolilacea</name>
    <dbReference type="NCBI Taxonomy" id="1033008"/>
    <lineage>
        <taxon>Eukaryota</taxon>
        <taxon>Fungi</taxon>
        <taxon>Dikarya</taxon>
        <taxon>Basidiomycota</taxon>
        <taxon>Agaricomycotina</taxon>
        <taxon>Agaricomycetes</taxon>
        <taxon>Agaricomycetidae</taxon>
        <taxon>Agaricales</taxon>
        <taxon>Marasmiineae</taxon>
        <taxon>Mycenaceae</taxon>
        <taxon>Mycena</taxon>
    </lineage>
</organism>
<name>A0AAD7APT8_9AGAR</name>